<dbReference type="NCBIfam" id="TIGR01228">
    <property type="entry name" value="hutU"/>
    <property type="match status" value="1"/>
</dbReference>
<dbReference type="STRING" id="318586.Pden_3517"/>
<dbReference type="Gene3D" id="3.40.1770.10">
    <property type="entry name" value="Urocanase superfamily"/>
    <property type="match status" value="1"/>
</dbReference>
<feature type="binding site" evidence="9">
    <location>
        <begin position="174"/>
        <end position="176"/>
    </location>
    <ligand>
        <name>NAD(+)</name>
        <dbReference type="ChEBI" id="CHEBI:57540"/>
    </ligand>
</feature>
<dbReference type="InterPro" id="IPR023637">
    <property type="entry name" value="Urocanase-like"/>
</dbReference>
<dbReference type="HOGENOM" id="CLU_018868_0_1_5"/>
<dbReference type="InterPro" id="IPR038364">
    <property type="entry name" value="Urocanase_central_sf"/>
</dbReference>
<evidence type="ECO:0000259" key="11">
    <source>
        <dbReference type="Pfam" id="PF17391"/>
    </source>
</evidence>
<evidence type="ECO:0000256" key="4">
    <source>
        <dbReference type="ARBA" id="ARBA00022808"/>
    </source>
</evidence>
<dbReference type="InterPro" id="IPR035085">
    <property type="entry name" value="Urocanase_Rossmann-like"/>
</dbReference>
<accession>A1B7U3</accession>
<evidence type="ECO:0000256" key="3">
    <source>
        <dbReference type="ARBA" id="ARBA00011992"/>
    </source>
</evidence>
<dbReference type="GeneID" id="93453172"/>
<feature type="domain" description="Urocanase N-terminal" evidence="11">
    <location>
        <begin position="15"/>
        <end position="134"/>
    </location>
</feature>
<dbReference type="PANTHER" id="PTHR12216:SF4">
    <property type="entry name" value="UROCANATE HYDRATASE"/>
    <property type="match status" value="1"/>
</dbReference>
<evidence type="ECO:0000313" key="14">
    <source>
        <dbReference type="Proteomes" id="UP000000361"/>
    </source>
</evidence>
<proteinExistence type="inferred from homology"/>
<comment type="similarity">
    <text evidence="2 9">Belongs to the urocanase family.</text>
</comment>
<dbReference type="KEGG" id="pde:Pden_3517"/>
<evidence type="ECO:0000313" key="13">
    <source>
        <dbReference type="EMBL" id="ABL71587.1"/>
    </source>
</evidence>
<evidence type="ECO:0000256" key="2">
    <source>
        <dbReference type="ARBA" id="ARBA00007578"/>
    </source>
</evidence>
<dbReference type="Pfam" id="PF01175">
    <property type="entry name" value="Urocanase"/>
    <property type="match status" value="1"/>
</dbReference>
<feature type="binding site" evidence="9">
    <location>
        <begin position="271"/>
        <end position="272"/>
    </location>
    <ligand>
        <name>NAD(+)</name>
        <dbReference type="ChEBI" id="CHEBI:57540"/>
    </ligand>
</feature>
<evidence type="ECO:0000256" key="8">
    <source>
        <dbReference type="ARBA" id="ARBA00047623"/>
    </source>
</evidence>
<evidence type="ECO:0000256" key="7">
    <source>
        <dbReference type="ARBA" id="ARBA00031640"/>
    </source>
</evidence>
<sequence>MPRDNPRNPGFPIPSGSELRAKGWRQEALLRLMENVLAVGEDPDNLVVYAALGKAARDKAAHDAIVRALTVMDEDQTLVIQSGKPVGLMKTSAEAPKVIMANCNIVGQWANAETFYDLERKGLVCWGGLTAGAWQYIGSQGVIQGTYEIFMRIAERRFGGTLEGRFVLTAGLGGMGGAQPLAGRMAGAAILCVEIDPERARKRREIGYLDEIAPDLDGALARIEQARAKGQALSVGLVGNAAEIYPRIAARGIVPDIVTDQTSAHDLVYGYVPVGYDLERVRRLRSQNPSELIPAGRASIAQHVRAMLHFQRAGAEVFDNGNLIRTQAQAGGVADAFDIPVFTEAYLRPLFCRAIGPFRWMALSGDPADIARIDDLVLEMFPDNRIVTNWIRLARENVPFEGLPARIAWLGHGERSALARRVNELVAAGELKGPVAFSRDHLDSAGMAHPNIMTENMRDGSDAIADWPLLDAMLLCASRADLVAIHSGGGGYAGYMTSAGVTIIADGTAAADVRLEQAIDNDTGLGVIRYADAGYPEAQDEVARKGINHLKL</sequence>
<dbReference type="EMBL" id="CP000490">
    <property type="protein sequence ID" value="ABL71587.1"/>
    <property type="molecule type" value="Genomic_DNA"/>
</dbReference>
<comment type="subcellular location">
    <subcellularLocation>
        <location evidence="9">Cytoplasm</location>
    </subcellularLocation>
</comment>
<dbReference type="EnsemblBacteria" id="ABL71587">
    <property type="protein sequence ID" value="ABL71587"/>
    <property type="gene ID" value="Pden_3517"/>
</dbReference>
<evidence type="ECO:0000259" key="12">
    <source>
        <dbReference type="Pfam" id="PF17392"/>
    </source>
</evidence>
<comment type="function">
    <text evidence="9">Catalyzes the conversion of urocanate to 4-imidazolone-5-propionate.</text>
</comment>
<dbReference type="PIRSF" id="PIRSF001423">
    <property type="entry name" value="Urocanate_hydrat"/>
    <property type="match status" value="1"/>
</dbReference>
<dbReference type="InterPro" id="IPR035400">
    <property type="entry name" value="Urocanase_N"/>
</dbReference>
<dbReference type="GO" id="GO:0005737">
    <property type="term" value="C:cytoplasm"/>
    <property type="evidence" value="ECO:0007669"/>
    <property type="project" value="UniProtKB-SubCell"/>
</dbReference>
<evidence type="ECO:0000256" key="9">
    <source>
        <dbReference type="HAMAP-Rule" id="MF_00577"/>
    </source>
</evidence>
<feature type="domain" description="Urocanase C-terminal" evidence="12">
    <location>
        <begin position="349"/>
        <end position="542"/>
    </location>
</feature>
<dbReference type="GO" id="GO:0019557">
    <property type="term" value="P:L-histidine catabolic process to glutamate and formate"/>
    <property type="evidence" value="ECO:0007669"/>
    <property type="project" value="UniProtKB-UniPathway"/>
</dbReference>
<feature type="binding site" evidence="9">
    <location>
        <begin position="240"/>
        <end position="241"/>
    </location>
    <ligand>
        <name>NAD(+)</name>
        <dbReference type="ChEBI" id="CHEBI:57540"/>
    </ligand>
</feature>
<comment type="caution">
    <text evidence="9">Lacks conserved residue(s) required for the propagation of feature annotation.</text>
</comment>
<dbReference type="InterPro" id="IPR035401">
    <property type="entry name" value="Urocanase_C"/>
</dbReference>
<keyword evidence="6 9" id="KW-0456">Lyase</keyword>
<evidence type="ECO:0000256" key="1">
    <source>
        <dbReference type="ARBA" id="ARBA00004794"/>
    </source>
</evidence>
<organism evidence="13 14">
    <name type="scientific">Paracoccus denitrificans (strain Pd 1222)</name>
    <dbReference type="NCBI Taxonomy" id="318586"/>
    <lineage>
        <taxon>Bacteria</taxon>
        <taxon>Pseudomonadati</taxon>
        <taxon>Pseudomonadota</taxon>
        <taxon>Alphaproteobacteria</taxon>
        <taxon>Rhodobacterales</taxon>
        <taxon>Paracoccaceae</taxon>
        <taxon>Paracoccus</taxon>
    </lineage>
</organism>
<dbReference type="OrthoDB" id="9764874at2"/>
<dbReference type="UniPathway" id="UPA00379">
    <property type="reaction ID" value="UER00550"/>
</dbReference>
<dbReference type="NCBIfam" id="NF003820">
    <property type="entry name" value="PRK05414.1"/>
    <property type="match status" value="1"/>
</dbReference>
<dbReference type="Gene3D" id="3.40.50.10730">
    <property type="entry name" value="Urocanase like domains"/>
    <property type="match status" value="1"/>
</dbReference>
<evidence type="ECO:0000256" key="6">
    <source>
        <dbReference type="ARBA" id="ARBA00023239"/>
    </source>
</evidence>
<dbReference type="GO" id="GO:0016153">
    <property type="term" value="F:urocanate hydratase activity"/>
    <property type="evidence" value="ECO:0007669"/>
    <property type="project" value="UniProtKB-UniRule"/>
</dbReference>
<dbReference type="Pfam" id="PF17392">
    <property type="entry name" value="Urocanase_C"/>
    <property type="match status" value="1"/>
</dbReference>
<dbReference type="RefSeq" id="WP_011749763.1">
    <property type="nucleotide sequence ID" value="NC_008687.1"/>
</dbReference>
<dbReference type="Pfam" id="PF17391">
    <property type="entry name" value="Urocanase_N"/>
    <property type="match status" value="1"/>
</dbReference>
<dbReference type="PANTHER" id="PTHR12216">
    <property type="entry name" value="UROCANATE HYDRATASE"/>
    <property type="match status" value="1"/>
</dbReference>
<dbReference type="InterPro" id="IPR036190">
    <property type="entry name" value="Urocanase_sf"/>
</dbReference>
<name>A1B7U3_PARDP</name>
<feature type="domain" description="Urocanase Rossmann-like" evidence="10">
    <location>
        <begin position="138"/>
        <end position="346"/>
    </location>
</feature>
<comment type="pathway">
    <text evidence="1 9">Amino-acid degradation; L-histidine degradation into L-glutamate; N-formimidoyl-L-glutamate from L-histidine: step 2/3.</text>
</comment>
<dbReference type="AlphaFoldDB" id="A1B7U3"/>
<dbReference type="HAMAP" id="MF_00577">
    <property type="entry name" value="HutU"/>
    <property type="match status" value="1"/>
</dbReference>
<feature type="binding site" evidence="9">
    <location>
        <position position="194"/>
    </location>
    <ligand>
        <name>NAD(+)</name>
        <dbReference type="ChEBI" id="CHEBI:57540"/>
    </ligand>
</feature>
<comment type="cofactor">
    <cofactor evidence="9">
        <name>NAD(+)</name>
        <dbReference type="ChEBI" id="CHEBI:57540"/>
    </cofactor>
    <text evidence="9">Binds 1 NAD(+) per subunit.</text>
</comment>
<feature type="binding site" evidence="9">
    <location>
        <begin position="261"/>
        <end position="265"/>
    </location>
    <ligand>
        <name>NAD(+)</name>
        <dbReference type="ChEBI" id="CHEBI:57540"/>
    </ligand>
</feature>
<protein>
    <recommendedName>
        <fullName evidence="3 9">Urocanate hydratase</fullName>
        <shortName evidence="9">Urocanase</shortName>
        <ecNumber evidence="3 9">4.2.1.49</ecNumber>
    </recommendedName>
    <alternativeName>
        <fullName evidence="7 9">Imidazolonepropionate hydrolase</fullName>
    </alternativeName>
</protein>
<dbReference type="EC" id="4.2.1.49" evidence="3 9"/>
<evidence type="ECO:0000256" key="5">
    <source>
        <dbReference type="ARBA" id="ARBA00023027"/>
    </source>
</evidence>
<feature type="binding site" evidence="9">
    <location>
        <position position="490"/>
    </location>
    <ligand>
        <name>NAD(+)</name>
        <dbReference type="ChEBI" id="CHEBI:57540"/>
    </ligand>
</feature>
<keyword evidence="5 9" id="KW-0520">NAD</keyword>
<comment type="catalytic activity">
    <reaction evidence="8 9">
        <text>4-imidazolone-5-propanoate = trans-urocanate + H2O</text>
        <dbReference type="Rhea" id="RHEA:13101"/>
        <dbReference type="ChEBI" id="CHEBI:15377"/>
        <dbReference type="ChEBI" id="CHEBI:17771"/>
        <dbReference type="ChEBI" id="CHEBI:77893"/>
        <dbReference type="EC" id="4.2.1.49"/>
    </reaction>
</comment>
<evidence type="ECO:0000259" key="10">
    <source>
        <dbReference type="Pfam" id="PF01175"/>
    </source>
</evidence>
<feature type="binding site" evidence="9">
    <location>
        <position position="199"/>
    </location>
    <ligand>
        <name>NAD(+)</name>
        <dbReference type="ChEBI" id="CHEBI:57540"/>
    </ligand>
</feature>
<keyword evidence="4 9" id="KW-0369">Histidine metabolism</keyword>
<dbReference type="Proteomes" id="UP000000361">
    <property type="component" value="Chromosome 2"/>
</dbReference>
<keyword evidence="9" id="KW-0963">Cytoplasm</keyword>
<dbReference type="InterPro" id="IPR055351">
    <property type="entry name" value="Urocanase"/>
</dbReference>
<dbReference type="eggNOG" id="COG2987">
    <property type="taxonomic scope" value="Bacteria"/>
</dbReference>
<keyword evidence="14" id="KW-1185">Reference proteome</keyword>
<gene>
    <name evidence="9" type="primary">hutU</name>
    <name evidence="13" type="ordered locus">Pden_3517</name>
</gene>
<reference evidence="14" key="1">
    <citation type="submission" date="2006-12" db="EMBL/GenBank/DDBJ databases">
        <title>Complete sequence of chromosome 2 of Paracoccus denitrificans PD1222.</title>
        <authorList>
            <person name="Copeland A."/>
            <person name="Lucas S."/>
            <person name="Lapidus A."/>
            <person name="Barry K."/>
            <person name="Detter J.C."/>
            <person name="Glavina del Rio T."/>
            <person name="Hammon N."/>
            <person name="Israni S."/>
            <person name="Dalin E."/>
            <person name="Tice H."/>
            <person name="Pitluck S."/>
            <person name="Munk A.C."/>
            <person name="Brettin T."/>
            <person name="Bruce D."/>
            <person name="Han C."/>
            <person name="Tapia R."/>
            <person name="Gilna P."/>
            <person name="Schmutz J."/>
            <person name="Larimer F."/>
            <person name="Land M."/>
            <person name="Hauser L."/>
            <person name="Kyrpides N."/>
            <person name="Lykidis A."/>
            <person name="Spiro S."/>
            <person name="Richardson D.J."/>
            <person name="Moir J.W.B."/>
            <person name="Ferguson S.J."/>
            <person name="van Spanning R.J.M."/>
            <person name="Richardson P."/>
        </authorList>
    </citation>
    <scope>NUCLEOTIDE SEQUENCE [LARGE SCALE GENOMIC DNA]</scope>
    <source>
        <strain evidence="14">Pd 1222</strain>
    </source>
</reference>
<dbReference type="GO" id="GO:0019556">
    <property type="term" value="P:L-histidine catabolic process to glutamate and formamide"/>
    <property type="evidence" value="ECO:0007669"/>
    <property type="project" value="UniProtKB-UniPathway"/>
</dbReference>
<dbReference type="SUPFAM" id="SSF111326">
    <property type="entry name" value="Urocanase"/>
    <property type="match status" value="1"/>
</dbReference>